<dbReference type="InterPro" id="IPR029065">
    <property type="entry name" value="Enolase_C-like"/>
</dbReference>
<evidence type="ECO:0000313" key="6">
    <source>
        <dbReference type="Proteomes" id="UP001174909"/>
    </source>
</evidence>
<dbReference type="SFLD" id="SFLDG00179">
    <property type="entry name" value="mandelate_racemase"/>
    <property type="match status" value="1"/>
</dbReference>
<dbReference type="InterPro" id="IPR013341">
    <property type="entry name" value="Mandelate_racemase_N_dom"/>
</dbReference>
<keyword evidence="3" id="KW-0460">Magnesium</keyword>
<dbReference type="InterPro" id="IPR046945">
    <property type="entry name" value="RHMD-like"/>
</dbReference>
<dbReference type="Gene3D" id="3.20.20.120">
    <property type="entry name" value="Enolase-like C-terminal domain"/>
    <property type="match status" value="1"/>
</dbReference>
<dbReference type="EMBL" id="CASHTH010003978">
    <property type="protein sequence ID" value="CAI8052025.1"/>
    <property type="molecule type" value="Genomic_DNA"/>
</dbReference>
<dbReference type="GO" id="GO:0000287">
    <property type="term" value="F:magnesium ion binding"/>
    <property type="evidence" value="ECO:0007669"/>
    <property type="project" value="TreeGrafter"/>
</dbReference>
<protein>
    <submittedName>
        <fullName evidence="5">L-talarate/galactarate dehydratase</fullName>
    </submittedName>
</protein>
<feature type="domain" description="Mandelate racemase/muconate lactonizing enzyme C-terminal" evidence="4">
    <location>
        <begin position="150"/>
        <end position="248"/>
    </location>
</feature>
<evidence type="ECO:0000256" key="2">
    <source>
        <dbReference type="ARBA" id="ARBA00022723"/>
    </source>
</evidence>
<dbReference type="PANTHER" id="PTHR13794:SF58">
    <property type="entry name" value="MITOCHONDRIAL ENOLASE SUPERFAMILY MEMBER 1"/>
    <property type="match status" value="1"/>
</dbReference>
<dbReference type="AlphaFoldDB" id="A0AA35TPG1"/>
<dbReference type="InterPro" id="IPR029017">
    <property type="entry name" value="Enolase-like_N"/>
</dbReference>
<comment type="cofactor">
    <cofactor evidence="1">
        <name>Mg(2+)</name>
        <dbReference type="ChEBI" id="CHEBI:18420"/>
    </cofactor>
</comment>
<dbReference type="Gene3D" id="3.30.390.10">
    <property type="entry name" value="Enolase-like, N-terminal domain"/>
    <property type="match status" value="1"/>
</dbReference>
<dbReference type="InterPro" id="IPR036849">
    <property type="entry name" value="Enolase-like_C_sf"/>
</dbReference>
<keyword evidence="2" id="KW-0479">Metal-binding</keyword>
<accession>A0AA35TPG1</accession>
<dbReference type="Proteomes" id="UP001174909">
    <property type="component" value="Unassembled WGS sequence"/>
</dbReference>
<proteinExistence type="predicted"/>
<keyword evidence="6" id="KW-1185">Reference proteome</keyword>
<dbReference type="InterPro" id="IPR013342">
    <property type="entry name" value="Mandelate_racemase_C"/>
</dbReference>
<evidence type="ECO:0000259" key="4">
    <source>
        <dbReference type="SMART" id="SM00922"/>
    </source>
</evidence>
<dbReference type="SFLD" id="SFLDS00001">
    <property type="entry name" value="Enolase"/>
    <property type="match status" value="1"/>
</dbReference>
<evidence type="ECO:0000256" key="3">
    <source>
        <dbReference type="ARBA" id="ARBA00022842"/>
    </source>
</evidence>
<comment type="caution">
    <text evidence="5">The sequence shown here is derived from an EMBL/GenBank/DDBJ whole genome shotgun (WGS) entry which is preliminary data.</text>
</comment>
<name>A0AA35TPG1_GEOBA</name>
<dbReference type="SUPFAM" id="SSF51604">
    <property type="entry name" value="Enolase C-terminal domain-like"/>
    <property type="match status" value="1"/>
</dbReference>
<gene>
    <name evidence="5" type="ORF">GBAR_LOCUS28469</name>
</gene>
<dbReference type="Pfam" id="PF02746">
    <property type="entry name" value="MR_MLE_N"/>
    <property type="match status" value="1"/>
</dbReference>
<sequence>MKVTGYQTRLLHTPADDPLANSLPDTGRLRAFVTLEMTTDEGVDGVGLTFVPALTASPVAGALKTSVDALAELTIGEDPMEIEGIVARLQEATSGAGPGGLLTMALAAVDMALWDIKGKALNQTVASLLGGYRKSVPTYASGALMRPVNVERLAEIGPMLVEKGFRQMKTQMGAEPLAGREVDRIRTLRNAVGDDIDLMCDINQLWSVNRAIDIGRRVEEYHLYWLEDVVAHDDYQGMAKVADALYTPICSGEYVYGVNPFRQLIENGSIDIVMIDLLRVGGITPWRKVAAMAEAFNMPVVSHLVPEVHIQLMASIPNGLTVEYMPWSLRLWEETPNFVDGNLEVPDKPGLGLAFDQDALRHYAVA</sequence>
<dbReference type="PANTHER" id="PTHR13794">
    <property type="entry name" value="ENOLASE SUPERFAMILY, MANDELATE RACEMASE"/>
    <property type="match status" value="1"/>
</dbReference>
<dbReference type="SMART" id="SM00922">
    <property type="entry name" value="MR_MLE"/>
    <property type="match status" value="1"/>
</dbReference>
<dbReference type="GO" id="GO:0016052">
    <property type="term" value="P:carbohydrate catabolic process"/>
    <property type="evidence" value="ECO:0007669"/>
    <property type="project" value="TreeGrafter"/>
</dbReference>
<organism evidence="5 6">
    <name type="scientific">Geodia barretti</name>
    <name type="common">Barrett's horny sponge</name>
    <dbReference type="NCBI Taxonomy" id="519541"/>
    <lineage>
        <taxon>Eukaryota</taxon>
        <taxon>Metazoa</taxon>
        <taxon>Porifera</taxon>
        <taxon>Demospongiae</taxon>
        <taxon>Heteroscleromorpha</taxon>
        <taxon>Tetractinellida</taxon>
        <taxon>Astrophorina</taxon>
        <taxon>Geodiidae</taxon>
        <taxon>Geodia</taxon>
    </lineage>
</organism>
<reference evidence="5" key="1">
    <citation type="submission" date="2023-03" db="EMBL/GenBank/DDBJ databases">
        <authorList>
            <person name="Steffen K."/>
            <person name="Cardenas P."/>
        </authorList>
    </citation>
    <scope>NUCLEOTIDE SEQUENCE</scope>
</reference>
<evidence type="ECO:0000313" key="5">
    <source>
        <dbReference type="EMBL" id="CAI8052025.1"/>
    </source>
</evidence>
<dbReference type="CDD" id="cd03316">
    <property type="entry name" value="MR_like"/>
    <property type="match status" value="1"/>
</dbReference>
<evidence type="ECO:0000256" key="1">
    <source>
        <dbReference type="ARBA" id="ARBA00001946"/>
    </source>
</evidence>
<dbReference type="GO" id="GO:0016836">
    <property type="term" value="F:hydro-lyase activity"/>
    <property type="evidence" value="ECO:0007669"/>
    <property type="project" value="TreeGrafter"/>
</dbReference>
<dbReference type="Pfam" id="PF13378">
    <property type="entry name" value="MR_MLE_C"/>
    <property type="match status" value="1"/>
</dbReference>
<dbReference type="SUPFAM" id="SSF54826">
    <property type="entry name" value="Enolase N-terminal domain-like"/>
    <property type="match status" value="1"/>
</dbReference>